<dbReference type="InterPro" id="IPR039261">
    <property type="entry name" value="FNR_nucleotide-bd"/>
</dbReference>
<dbReference type="SUPFAM" id="SSF52343">
    <property type="entry name" value="Ferredoxin reductase-like, C-terminal NADP-linked domain"/>
    <property type="match status" value="1"/>
</dbReference>
<name>A0ABV8LT55_9ACTN</name>
<organism evidence="5 6">
    <name type="scientific">Hamadaea flava</name>
    <dbReference type="NCBI Taxonomy" id="1742688"/>
    <lineage>
        <taxon>Bacteria</taxon>
        <taxon>Bacillati</taxon>
        <taxon>Actinomycetota</taxon>
        <taxon>Actinomycetes</taxon>
        <taxon>Micromonosporales</taxon>
        <taxon>Micromonosporaceae</taxon>
        <taxon>Hamadaea</taxon>
    </lineage>
</organism>
<dbReference type="PRINTS" id="PR00371">
    <property type="entry name" value="FPNCR"/>
</dbReference>
<feature type="domain" description="FAD-binding FR-type" evidence="4">
    <location>
        <begin position="10"/>
        <end position="113"/>
    </location>
</feature>
<dbReference type="Proteomes" id="UP001595816">
    <property type="component" value="Unassembled WGS sequence"/>
</dbReference>
<dbReference type="Gene3D" id="3.40.50.80">
    <property type="entry name" value="Nucleotide-binding domain of ferredoxin-NADP reductase (FNR) module"/>
    <property type="match status" value="1"/>
</dbReference>
<dbReference type="InterPro" id="IPR050415">
    <property type="entry name" value="MRET"/>
</dbReference>
<reference evidence="6" key="1">
    <citation type="journal article" date="2019" name="Int. J. Syst. Evol. Microbiol.">
        <title>The Global Catalogue of Microorganisms (GCM) 10K type strain sequencing project: providing services to taxonomists for standard genome sequencing and annotation.</title>
        <authorList>
            <consortium name="The Broad Institute Genomics Platform"/>
            <consortium name="The Broad Institute Genome Sequencing Center for Infectious Disease"/>
            <person name="Wu L."/>
            <person name="Ma J."/>
        </authorList>
    </citation>
    <scope>NUCLEOTIDE SEQUENCE [LARGE SCALE GENOMIC DNA]</scope>
    <source>
        <strain evidence="6">CGMCC 4.7289</strain>
    </source>
</reference>
<evidence type="ECO:0000256" key="1">
    <source>
        <dbReference type="ARBA" id="ARBA00001974"/>
    </source>
</evidence>
<dbReference type="CDD" id="cd06217">
    <property type="entry name" value="FNR_iron_sulfur_binding_3"/>
    <property type="match status" value="1"/>
</dbReference>
<dbReference type="Pfam" id="PF00175">
    <property type="entry name" value="NAD_binding_1"/>
    <property type="match status" value="1"/>
</dbReference>
<dbReference type="Gene3D" id="2.40.30.10">
    <property type="entry name" value="Translation factors"/>
    <property type="match status" value="1"/>
</dbReference>
<protein>
    <submittedName>
        <fullName evidence="5">Ferredoxin reductase</fullName>
    </submittedName>
</protein>
<dbReference type="InterPro" id="IPR008333">
    <property type="entry name" value="Cbr1-like_FAD-bd_dom"/>
</dbReference>
<gene>
    <name evidence="5" type="ORF">ACFOZ4_25390</name>
</gene>
<dbReference type="InterPro" id="IPR017938">
    <property type="entry name" value="Riboflavin_synthase-like_b-brl"/>
</dbReference>
<comment type="cofactor">
    <cofactor evidence="1">
        <name>FAD</name>
        <dbReference type="ChEBI" id="CHEBI:57692"/>
    </cofactor>
</comment>
<dbReference type="InterPro" id="IPR001433">
    <property type="entry name" value="OxRdtase_FAD/NAD-bd"/>
</dbReference>
<evidence type="ECO:0000256" key="3">
    <source>
        <dbReference type="ARBA" id="ARBA00023014"/>
    </source>
</evidence>
<dbReference type="InterPro" id="IPR017927">
    <property type="entry name" value="FAD-bd_FR_type"/>
</dbReference>
<dbReference type="EMBL" id="JBHSAY010000015">
    <property type="protein sequence ID" value="MFC4133960.1"/>
    <property type="molecule type" value="Genomic_DNA"/>
</dbReference>
<evidence type="ECO:0000256" key="2">
    <source>
        <dbReference type="ARBA" id="ARBA00022714"/>
    </source>
</evidence>
<proteinExistence type="predicted"/>
<dbReference type="InterPro" id="IPR001709">
    <property type="entry name" value="Flavoprot_Pyr_Nucl_cyt_Rdtase"/>
</dbReference>
<comment type="caution">
    <text evidence="5">The sequence shown here is derived from an EMBL/GenBank/DDBJ whole genome shotgun (WGS) entry which is preliminary data.</text>
</comment>
<dbReference type="RefSeq" id="WP_253761840.1">
    <property type="nucleotide sequence ID" value="NZ_JAMZDZ010000001.1"/>
</dbReference>
<dbReference type="PRINTS" id="PR00406">
    <property type="entry name" value="CYTB5RDTASE"/>
</dbReference>
<dbReference type="PANTHER" id="PTHR47354:SF5">
    <property type="entry name" value="PROTEIN RFBI"/>
    <property type="match status" value="1"/>
</dbReference>
<accession>A0ABV8LT55</accession>
<evidence type="ECO:0000313" key="5">
    <source>
        <dbReference type="EMBL" id="MFC4133960.1"/>
    </source>
</evidence>
<keyword evidence="2" id="KW-0001">2Fe-2S</keyword>
<keyword evidence="2" id="KW-0479">Metal-binding</keyword>
<evidence type="ECO:0000313" key="6">
    <source>
        <dbReference type="Proteomes" id="UP001595816"/>
    </source>
</evidence>
<keyword evidence="2" id="KW-0408">Iron</keyword>
<sequence>MARTAVSRRLTWRAAELREVRGETSSAHSLIFEVPGWPGHLPGQHVDVRLTAEDGYSTERSYSIASAFTDHHDLVELTVQRIPDGEVSPYLVDVLQPGMRVELRGPVGGWFVWRPADTAPVLLVAGGSGVVPLMAMIRARAQASVRVPFRLVYSTRTPEDVLYADELRRRALEDRGLDVTIVYTRRVPDGHGRPPGRLTAADLAEWGWPPDFEPAVFVCGPTGFVEAAADLLIDAGHEPARIKTERFGGTDA</sequence>
<evidence type="ECO:0000259" key="4">
    <source>
        <dbReference type="PROSITE" id="PS51384"/>
    </source>
</evidence>
<keyword evidence="6" id="KW-1185">Reference proteome</keyword>
<keyword evidence="3" id="KW-0411">Iron-sulfur</keyword>
<dbReference type="PANTHER" id="PTHR47354">
    <property type="entry name" value="NADH OXIDOREDUCTASE HCR"/>
    <property type="match status" value="1"/>
</dbReference>
<dbReference type="Pfam" id="PF00970">
    <property type="entry name" value="FAD_binding_6"/>
    <property type="match status" value="1"/>
</dbReference>
<dbReference type="PROSITE" id="PS51384">
    <property type="entry name" value="FAD_FR"/>
    <property type="match status" value="1"/>
</dbReference>
<dbReference type="SUPFAM" id="SSF63380">
    <property type="entry name" value="Riboflavin synthase domain-like"/>
    <property type="match status" value="1"/>
</dbReference>